<keyword evidence="4" id="KW-1185">Reference proteome</keyword>
<dbReference type="Proteomes" id="UP001371305">
    <property type="component" value="Unassembled WGS sequence"/>
</dbReference>
<evidence type="ECO:0000256" key="1">
    <source>
        <dbReference type="ARBA" id="ARBA00022729"/>
    </source>
</evidence>
<evidence type="ECO:0000313" key="4">
    <source>
        <dbReference type="Proteomes" id="UP001371305"/>
    </source>
</evidence>
<protein>
    <submittedName>
        <fullName evidence="3">Autotransporter-associated beta strand repeat-containing protein</fullName>
    </submittedName>
</protein>
<name>A0ABU9B173_9BACT</name>
<gene>
    <name evidence="3" type="ORF">WKV53_19055</name>
</gene>
<dbReference type="SUPFAM" id="SSF51126">
    <property type="entry name" value="Pectin lyase-like"/>
    <property type="match status" value="2"/>
</dbReference>
<sequence>MTSRASLQALALLCTAAPASFAANLYWDNVGGTANDWSGVSNWSTVVGGGTDPAAVPGASDLAIFSASTVAAAQTVNLNADRPVLGLSFTSGQAHSLLGGGTNRTLTTGASGIDKTGAGAMTIGSATAGQQVAITISGAQTWSNSNNTGAIVVQNNITPLSAAAGTVLTLGGTSTAANQINGVIANNTATGVTSIVKSGAGQWGLGNTTTAVANTFTGGVTINAGTLRIERPTAAATLTTLGTGAVTVNSGATLHFFTGSSANNLTHANAITLNSGTIFFEDGNTVLSGTVGLTGNNTIRGRWDDKDLTMSGIVSGNGGITKINTTATGAVELILSGANTFSSASTGGVLTVNGGYVRLANANALGNTPTIFANNTQAASTVGVRLAGGITIGSGRTLILRNGTNVANDQRAALDNITGNNTWAGSIVVESPVAGVRNQTLTSSAGTLTITGNVYNSNVLPSAGIFLRGAGTGVMNGNFYLGSAQIAKTDGGTWTINSTGNNQGSTTVAVGNVVLNNTNALEPNKPLVLGQGDAQNGTLTINAGFTQHFSTIDTATGTNGAHVITGAGSLDTGSSPVTVTVVDGTAADDLTIASGVIGTGGISKVGPGALALNGNTVNAPFAVSAGAIGGNGTFASNLSVNSGGTLRPGTATSAGTINASTLTLNSGALAVNLGTGGNDLINVTSPGGLSKSGTTTINITPLGTINTASTFYPIISYTGASPGTSGLALGALPSRVAGSLTDNGSAIGLTATNDQVRWVGNLSNTWDVNTTQNWQTVTGAAATNYLQGDSLLFTDASSNTSISLGVAVTPAQVDFQNTSGGPAYTLSGAGSLSGGMNFIKSGTGLVTLNGTAAHSYSGTTTIGAGTLAVSGATSSLTGTSGVDVASGATLRLFSANADFGFTRPLSGAGIVEIDANTSGTAGARNVTLTGTSPGFSGTLRLNPSGNLAANGSFRLNSVTQGALGTAYVEVNPRGQLWVSGTVGNNATISGYGYQEAGGGTATAVATGADGSSPTLPSGTYAGNSGVGAIRLDNATMTGNILLSGDSKISALNNTGTLAGNLSNVSSSDDLVVGGGNNGTTIQLTGNNSALERIWVNGGGTTGTNTLVVGNNTTTGTLGTGDVVLFQDASAAGLRVQRSDGYSMPAGVNVIAARDATATNLTKSFLHANSTGTGLTIGGLGSNIIDLSDGTNGGTVSVGTNLTGAILNINSGTTMETRSFWVGEAANNSATVNQNSGSVALNGVNTDTNNNLRLGHWGTETSTYNMAGGTLTFGSPAPATTPSATGELAGGIYVGVDGTGVFNQSGGTVSTNFVVLDNRGDTAAGTNMPTGIDQFNITGGALELKSAYGLIARNGTTAISFGGGTVRNTAGDGTDVAINGIVGTSGNTTLDTVNATRKISLMNNITGTGTLTGTGGGTINLNPDSNATRTGTSTGTGTQSITANLAGSNPVAKQGIGTTTLAGTNTLTGATAVNFGRLNLTGTIASSALTVDNGALLGGEGTAASVTFGATAGDSTDVFIDGLTSGALTSTGALTVNGTLYVNLNGTPANSGTITVLNHGGTTATASNFLLMDAADYRSSTFNVTANKVTLDYSKKDLVWDGSTDTWEIGGADNDWNNASNDNFFTGDKVTFGDSFISGNQTLFMAGALKPSSVVFSANTFDYDLSGTPGNGIGGTASVSKTGDGNLTLGGDNTFTGGLTISNGTVNLSSATALGATGGQITVTAGGQLNMKGFSPASSGRNYSLTIAGDGSDGFGNGAITNDIASVAVNSGLQNLTLSGNATVGVYSGTLPNGNRLDFGVGGAINGNGFILTKTGDAMVGLRGPSTNISYIVAQGTLRAEDNDLAFGNAVQVNTGATLDSWTNRTFATPVTFKTGSTLLSSSGTANWTGSLVVEGDLTLGGAGNVNLTQPLIDVGTGVLTKSGAGTVILSSGNFFNRKVNVTGGVLRIPTDDGLGVAPGSPVADSLTLQGGGKIQAGNATTGVDMTLNTNRGITLPSGDGGFQVWTGFTLNYAGAVTGVGNFAKADGGTLNYTGTASHTGATNFSAGITNLNGASIPSTSGFNVTGGTTNLNAGSVVTTAGITSLGTGTLNIAGGSLTTSKFIVDDGANTSTTVNHTAGSVTITGNVNTNDNQASFLFGHWGGGNLGTYNLSGGTLTSLAAEMSFGWDSTASVFNQTGGTANLLGVDFGNGRNNNAVYTLNGGRLNLGANGMTTNGNKSFNFGSGTLGAFADWTSGQALSMSGTVTPSTINTLDSVDGTTARNVTLSGLLSGNGGLVKSGAGVLTLNRTGAASNTFSGGLTVNAGTVKLFGNNDGASVAGSGTVTINAGATVEANSANTLGLGTGAALAPVVINGGSFLADQYSHMNSITMTAGTVGVRTGVTQVDGLDMRVRNTVNPAVTSLASASLASISSKMTLTNNLTVTVADGAAATDLQVSGVIVGGGTLTKAGTGTLELTGVNTYTGATSVNAGLLKVNTGSLGNTAVTVATTGTLGGTGSIAGATTVQSGGTLAPGNSAGTLNFGSTVNLQTGSTYAVEITGAVTSDKVVATGILTANGTIAVTLNGYTPTGGETFDIADAASITGTPTFDFSGAVLGGGLTWDTTAFATTGVIKVSGGSDPYTAWAALYGATGGKAGDDDNDGENNLLEFATNSNPVSGTSRSRAYGRMHVLGAENVLTYTVAVRKSAVFASGSPDASKREATKDGVKYSIEASNEVGIWNVVVVTELAPVDAAAVQAAFSPALPTLDADWEWHTFRTDGGAPADPRDFVRLNATQAP</sequence>
<reference evidence="3 4" key="1">
    <citation type="submission" date="2024-04" db="EMBL/GenBank/DDBJ databases">
        <title>Luteolibacter sp. isolated from soil.</title>
        <authorList>
            <person name="An J."/>
        </authorList>
    </citation>
    <scope>NUCLEOTIDE SEQUENCE [LARGE SCALE GENOMIC DNA]</scope>
    <source>
        <strain evidence="3 4">Y139</strain>
    </source>
</reference>
<comment type="caution">
    <text evidence="3">The sequence shown here is derived from an EMBL/GenBank/DDBJ whole genome shotgun (WGS) entry which is preliminary data.</text>
</comment>
<keyword evidence="1 2" id="KW-0732">Signal</keyword>
<proteinExistence type="predicted"/>
<feature type="chain" id="PRO_5047181805" evidence="2">
    <location>
        <begin position="23"/>
        <end position="2777"/>
    </location>
</feature>
<dbReference type="InterPro" id="IPR011050">
    <property type="entry name" value="Pectin_lyase_fold/virulence"/>
</dbReference>
<accession>A0ABU9B173</accession>
<dbReference type="RefSeq" id="WP_341406376.1">
    <property type="nucleotide sequence ID" value="NZ_JBBUKT010000008.1"/>
</dbReference>
<dbReference type="NCBIfam" id="TIGR02601">
    <property type="entry name" value="autotrns_rpt"/>
    <property type="match status" value="4"/>
</dbReference>
<dbReference type="InterPro" id="IPR013425">
    <property type="entry name" value="Autotrns_rpt"/>
</dbReference>
<evidence type="ECO:0000256" key="2">
    <source>
        <dbReference type="SAM" id="SignalP"/>
    </source>
</evidence>
<evidence type="ECO:0000313" key="3">
    <source>
        <dbReference type="EMBL" id="MEK7952620.1"/>
    </source>
</evidence>
<dbReference type="EMBL" id="JBBUKT010000008">
    <property type="protein sequence ID" value="MEK7952620.1"/>
    <property type="molecule type" value="Genomic_DNA"/>
</dbReference>
<organism evidence="3 4">
    <name type="scientific">Luteolibacter soli</name>
    <dbReference type="NCBI Taxonomy" id="3135280"/>
    <lineage>
        <taxon>Bacteria</taxon>
        <taxon>Pseudomonadati</taxon>
        <taxon>Verrucomicrobiota</taxon>
        <taxon>Verrucomicrobiia</taxon>
        <taxon>Verrucomicrobiales</taxon>
        <taxon>Verrucomicrobiaceae</taxon>
        <taxon>Luteolibacter</taxon>
    </lineage>
</organism>
<dbReference type="Pfam" id="PF12951">
    <property type="entry name" value="PATR"/>
    <property type="match status" value="7"/>
</dbReference>
<feature type="signal peptide" evidence="2">
    <location>
        <begin position="1"/>
        <end position="22"/>
    </location>
</feature>